<dbReference type="Proteomes" id="UP001150941">
    <property type="component" value="Unassembled WGS sequence"/>
</dbReference>
<sequence length="72" mass="8354">MDHRLFRFFRLSRDATLAWHIFYQTRMGEQPPENEPTPEESKQPQMGERCNCLKRGGGKGQSSQAQGWGLFP</sequence>
<reference evidence="2" key="1">
    <citation type="submission" date="2022-11" db="EMBL/GenBank/DDBJ databases">
        <authorList>
            <person name="Petersen C."/>
        </authorList>
    </citation>
    <scope>NUCLEOTIDE SEQUENCE</scope>
    <source>
        <strain evidence="2">IBT 19713</strain>
    </source>
</reference>
<evidence type="ECO:0000256" key="1">
    <source>
        <dbReference type="SAM" id="MobiDB-lite"/>
    </source>
</evidence>
<proteinExistence type="predicted"/>
<feature type="compositionally biased region" description="Low complexity" evidence="1">
    <location>
        <begin position="61"/>
        <end position="72"/>
    </location>
</feature>
<name>A0A9W9NXB6_9EURO</name>
<accession>A0A9W9NXB6</accession>
<evidence type="ECO:0000313" key="2">
    <source>
        <dbReference type="EMBL" id="KAJ5226389.1"/>
    </source>
</evidence>
<dbReference type="EMBL" id="JAPQKS010000005">
    <property type="protein sequence ID" value="KAJ5226389.1"/>
    <property type="molecule type" value="Genomic_DNA"/>
</dbReference>
<dbReference type="RefSeq" id="XP_058329800.1">
    <property type="nucleotide sequence ID" value="XM_058476910.1"/>
</dbReference>
<keyword evidence="3" id="KW-1185">Reference proteome</keyword>
<dbReference type="AlphaFoldDB" id="A0A9W9NXB6"/>
<organism evidence="2 3">
    <name type="scientific">Penicillium chermesinum</name>
    <dbReference type="NCBI Taxonomy" id="63820"/>
    <lineage>
        <taxon>Eukaryota</taxon>
        <taxon>Fungi</taxon>
        <taxon>Dikarya</taxon>
        <taxon>Ascomycota</taxon>
        <taxon>Pezizomycotina</taxon>
        <taxon>Eurotiomycetes</taxon>
        <taxon>Eurotiomycetidae</taxon>
        <taxon>Eurotiales</taxon>
        <taxon>Aspergillaceae</taxon>
        <taxon>Penicillium</taxon>
    </lineage>
</organism>
<protein>
    <submittedName>
        <fullName evidence="2">Uncharacterized protein</fullName>
    </submittedName>
</protein>
<comment type="caution">
    <text evidence="2">The sequence shown here is derived from an EMBL/GenBank/DDBJ whole genome shotgun (WGS) entry which is preliminary data.</text>
</comment>
<reference evidence="2" key="2">
    <citation type="journal article" date="2023" name="IMA Fungus">
        <title>Comparative genomic study of the Penicillium genus elucidates a diverse pangenome and 15 lateral gene transfer events.</title>
        <authorList>
            <person name="Petersen C."/>
            <person name="Sorensen T."/>
            <person name="Nielsen M.R."/>
            <person name="Sondergaard T.E."/>
            <person name="Sorensen J.L."/>
            <person name="Fitzpatrick D.A."/>
            <person name="Frisvad J.C."/>
            <person name="Nielsen K.L."/>
        </authorList>
    </citation>
    <scope>NUCLEOTIDE SEQUENCE</scope>
    <source>
        <strain evidence="2">IBT 19713</strain>
    </source>
</reference>
<evidence type="ECO:0000313" key="3">
    <source>
        <dbReference type="Proteomes" id="UP001150941"/>
    </source>
</evidence>
<gene>
    <name evidence="2" type="ORF">N7468_007614</name>
</gene>
<feature type="region of interest" description="Disordered" evidence="1">
    <location>
        <begin position="28"/>
        <end position="72"/>
    </location>
</feature>
<dbReference type="GeneID" id="83204213"/>